<dbReference type="AlphaFoldDB" id="A0A224VFB5"/>
<sequence>MALDMKNKTISTRVNEKIAKKAKQNLADVGITVSEYLRLALISAAEDGVSDLLNSPEAMQAKFEAEHGQTISIGSVEDYKRWSESL</sequence>
<keyword evidence="4" id="KW-1185">Reference proteome</keyword>
<reference evidence="1 3" key="1">
    <citation type="journal article" date="2017" name="Biosci Microbiota Food Health">
        <title>Genomic characterization reconfirms the taxonomic status of Lactobacillus parakefiri.</title>
        <authorList>
            <person name="Tanizawa Y."/>
            <person name="Kobayashi H."/>
            <person name="Kaminuma E."/>
            <person name="Sakamoto M."/>
            <person name="Ohkuma M."/>
            <person name="Nakamura Y."/>
            <person name="Arita M."/>
            <person name="Tohno M."/>
        </authorList>
    </citation>
    <scope>NUCLEOTIDE SEQUENCE [LARGE SCALE GENOMIC DNA]</scope>
    <source>
        <strain evidence="1 3">JCM 8573</strain>
    </source>
</reference>
<organism evidence="1 3">
    <name type="scientific">Lentilactobacillus parakefiri</name>
    <dbReference type="NCBI Taxonomy" id="152332"/>
    <lineage>
        <taxon>Bacteria</taxon>
        <taxon>Bacillati</taxon>
        <taxon>Bacillota</taxon>
        <taxon>Bacilli</taxon>
        <taxon>Lactobacillales</taxon>
        <taxon>Lactobacillaceae</taxon>
        <taxon>Lentilactobacillus</taxon>
    </lineage>
</organism>
<protein>
    <submittedName>
        <fullName evidence="1">Antitoxin RelB</fullName>
    </submittedName>
</protein>
<dbReference type="Gene3D" id="1.10.1220.10">
    <property type="entry name" value="Met repressor-like"/>
    <property type="match status" value="1"/>
</dbReference>
<evidence type="ECO:0000313" key="4">
    <source>
        <dbReference type="Proteomes" id="UP000294668"/>
    </source>
</evidence>
<dbReference type="Proteomes" id="UP000294668">
    <property type="component" value="Unassembled WGS sequence"/>
</dbReference>
<dbReference type="EMBL" id="PUFL01000039">
    <property type="protein sequence ID" value="TDG92809.1"/>
    <property type="molecule type" value="Genomic_DNA"/>
</dbReference>
<evidence type="ECO:0000313" key="1">
    <source>
        <dbReference type="EMBL" id="GAW71803.1"/>
    </source>
</evidence>
<evidence type="ECO:0000313" key="3">
    <source>
        <dbReference type="Proteomes" id="UP000214739"/>
    </source>
</evidence>
<evidence type="ECO:0000313" key="2">
    <source>
        <dbReference type="EMBL" id="TDG92809.1"/>
    </source>
</evidence>
<reference evidence="2 4" key="2">
    <citation type="journal article" date="2019" name="Appl. Microbiol. Biotechnol.">
        <title>Uncovering carbohydrate metabolism through a genotype-phenotype association study of 56 lactic acid bacteria genomes.</title>
        <authorList>
            <person name="Buron-Moles G."/>
            <person name="Chailyan A."/>
            <person name="Dolejs I."/>
            <person name="Forster J."/>
            <person name="Miks M.H."/>
        </authorList>
    </citation>
    <scope>NUCLEOTIDE SEQUENCE [LARGE SCALE GENOMIC DNA]</scope>
    <source>
        <strain evidence="2 4">DSM 10551</strain>
    </source>
</reference>
<dbReference type="Proteomes" id="UP000214739">
    <property type="component" value="Unassembled WGS sequence"/>
</dbReference>
<dbReference type="InterPro" id="IPR013321">
    <property type="entry name" value="Arc_rbn_hlx_hlx"/>
</dbReference>
<reference evidence="2" key="3">
    <citation type="submission" date="2019-02" db="EMBL/GenBank/DDBJ databases">
        <authorList>
            <person name="Buron G."/>
            <person name="Chaylann A."/>
            <person name="Dolejs I."/>
            <person name="Forster J."/>
            <person name="Miks M.H."/>
        </authorList>
    </citation>
    <scope>NUCLEOTIDE SEQUENCE</scope>
    <source>
        <strain evidence="2">DSM 10551</strain>
    </source>
</reference>
<dbReference type="RefSeq" id="WP_225364118.1">
    <property type="nucleotide sequence ID" value="NZ_BAAAXO010000080.1"/>
</dbReference>
<gene>
    <name evidence="2" type="ORF">C5L28_001674</name>
    <name evidence="1" type="ORF">LPKJCM_00906</name>
</gene>
<accession>A0A224VFB5</accession>
<proteinExistence type="predicted"/>
<dbReference type="GO" id="GO:0006355">
    <property type="term" value="P:regulation of DNA-templated transcription"/>
    <property type="evidence" value="ECO:0007669"/>
    <property type="project" value="InterPro"/>
</dbReference>
<comment type="caution">
    <text evidence="1">The sequence shown here is derived from an EMBL/GenBank/DDBJ whole genome shotgun (WGS) entry which is preliminary data.</text>
</comment>
<name>A0A224VFB5_9LACO</name>
<dbReference type="EMBL" id="BDGB01000044">
    <property type="protein sequence ID" value="GAW71803.1"/>
    <property type="molecule type" value="Genomic_DNA"/>
</dbReference>